<dbReference type="EMBL" id="ABCK01000002">
    <property type="protein sequence ID" value="EDM29171.1"/>
    <property type="molecule type" value="Genomic_DNA"/>
</dbReference>
<dbReference type="InterPro" id="IPR000917">
    <property type="entry name" value="Sulfatase_N"/>
</dbReference>
<keyword evidence="2" id="KW-0378">Hydrolase</keyword>
<dbReference type="Gene3D" id="3.30.1120.10">
    <property type="match status" value="1"/>
</dbReference>
<evidence type="ECO:0000256" key="1">
    <source>
        <dbReference type="ARBA" id="ARBA00008779"/>
    </source>
</evidence>
<dbReference type="PANTHER" id="PTHR42693">
    <property type="entry name" value="ARYLSULFATASE FAMILY MEMBER"/>
    <property type="match status" value="1"/>
</dbReference>
<dbReference type="InterPro" id="IPR017850">
    <property type="entry name" value="Alkaline_phosphatase_core_sf"/>
</dbReference>
<proteinExistence type="inferred from homology"/>
<comment type="similarity">
    <text evidence="1">Belongs to the sulfatase family.</text>
</comment>
<evidence type="ECO:0000256" key="3">
    <source>
        <dbReference type="SAM" id="SignalP"/>
    </source>
</evidence>
<evidence type="ECO:0000313" key="6">
    <source>
        <dbReference type="Proteomes" id="UP000004947"/>
    </source>
</evidence>
<sequence>MVKITKQLSLLITLIFIGLYIQVQAAPPNVVVIYFDDTGWKDFGCFGGAVDTTHIDNLAKNGMRFTEYYAPAPNCSPSRAGLLTGRFPFRLGMYSYRSKNTPMHLPDSEITIAEALKTKGYATGMFGKWHLGNLDGKSHPTPSEQGFDYWLACDNNLIKHNPKSLIRNGKPVGKIAGWAAQVVADEANEWMKKQTSPFFAYIAFSETHSPLDAPEELITKYIERGENKKRATYRGMTEYSDAAVGSILKTLDDMGVSDNTLVFLASDNGPTSEDSCEGLRGKKSYTWEGGIRVPAIIRWPGKVKPGSEYNDPVGGIDLLPTLCDIVGAELPKRHIDGVSIRSVLEGKPFKRNTPILSFFYRTSPAASMRMGDYVLIGHSDDEDRKKSHSMSAEDMPIVKSSKLVSFELYNIKNDLGQEKNIAATYPEKLAELRKIMLALHHDAISEGPFWEFPEAKTKKTKRKLKKQNN</sequence>
<dbReference type="OrthoDB" id="9803751at2"/>
<dbReference type="Pfam" id="PF00884">
    <property type="entry name" value="Sulfatase"/>
    <property type="match status" value="1"/>
</dbReference>
<dbReference type="STRING" id="313628.LNTAR_22314"/>
<keyword evidence="6" id="KW-1185">Reference proteome</keyword>
<gene>
    <name evidence="5" type="ORF">LNTAR_22314</name>
</gene>
<dbReference type="Gene3D" id="3.40.720.10">
    <property type="entry name" value="Alkaline Phosphatase, subunit A"/>
    <property type="match status" value="1"/>
</dbReference>
<accession>A6DG54</accession>
<feature type="domain" description="Sulfatase N-terminal" evidence="4">
    <location>
        <begin position="28"/>
        <end position="327"/>
    </location>
</feature>
<dbReference type="RefSeq" id="WP_007276901.1">
    <property type="nucleotide sequence ID" value="NZ_ABCK01000002.1"/>
</dbReference>
<name>A6DG54_9BACT</name>
<protein>
    <submittedName>
        <fullName evidence="5">Arylsulphatase A</fullName>
    </submittedName>
</protein>
<dbReference type="GO" id="GO:0004065">
    <property type="term" value="F:arylsulfatase activity"/>
    <property type="evidence" value="ECO:0007669"/>
    <property type="project" value="TreeGrafter"/>
</dbReference>
<dbReference type="PANTHER" id="PTHR42693:SF53">
    <property type="entry name" value="ENDO-4-O-SULFATASE"/>
    <property type="match status" value="1"/>
</dbReference>
<organism evidence="5 6">
    <name type="scientific">Lentisphaera araneosa HTCC2155</name>
    <dbReference type="NCBI Taxonomy" id="313628"/>
    <lineage>
        <taxon>Bacteria</taxon>
        <taxon>Pseudomonadati</taxon>
        <taxon>Lentisphaerota</taxon>
        <taxon>Lentisphaeria</taxon>
        <taxon>Lentisphaerales</taxon>
        <taxon>Lentisphaeraceae</taxon>
        <taxon>Lentisphaera</taxon>
    </lineage>
</organism>
<comment type="caution">
    <text evidence="5">The sequence shown here is derived from an EMBL/GenBank/DDBJ whole genome shotgun (WGS) entry which is preliminary data.</text>
</comment>
<evidence type="ECO:0000259" key="4">
    <source>
        <dbReference type="Pfam" id="PF00884"/>
    </source>
</evidence>
<evidence type="ECO:0000313" key="5">
    <source>
        <dbReference type="EMBL" id="EDM29171.1"/>
    </source>
</evidence>
<dbReference type="InterPro" id="IPR050738">
    <property type="entry name" value="Sulfatase"/>
</dbReference>
<evidence type="ECO:0000256" key="2">
    <source>
        <dbReference type="ARBA" id="ARBA00022801"/>
    </source>
</evidence>
<keyword evidence="3" id="KW-0732">Signal</keyword>
<feature type="chain" id="PRO_5002693891" evidence="3">
    <location>
        <begin position="26"/>
        <end position="469"/>
    </location>
</feature>
<feature type="signal peptide" evidence="3">
    <location>
        <begin position="1"/>
        <end position="25"/>
    </location>
</feature>
<dbReference type="SUPFAM" id="SSF53649">
    <property type="entry name" value="Alkaline phosphatase-like"/>
    <property type="match status" value="1"/>
</dbReference>
<dbReference type="AlphaFoldDB" id="A6DG54"/>
<dbReference type="Proteomes" id="UP000004947">
    <property type="component" value="Unassembled WGS sequence"/>
</dbReference>
<dbReference type="eggNOG" id="COG3119">
    <property type="taxonomic scope" value="Bacteria"/>
</dbReference>
<reference evidence="5 6" key="1">
    <citation type="journal article" date="2010" name="J. Bacteriol.">
        <title>Genome sequence of Lentisphaera araneosa HTCC2155T, the type species of the order Lentisphaerales in the phylum Lentisphaerae.</title>
        <authorList>
            <person name="Thrash J.C."/>
            <person name="Cho J.C."/>
            <person name="Vergin K.L."/>
            <person name="Morris R.M."/>
            <person name="Giovannoni S.J."/>
        </authorList>
    </citation>
    <scope>NUCLEOTIDE SEQUENCE [LARGE SCALE GENOMIC DNA]</scope>
    <source>
        <strain evidence="5 6">HTCC2155</strain>
    </source>
</reference>